<accession>A0A4P2VKT5</accession>
<evidence type="ECO:0000313" key="4">
    <source>
        <dbReference type="EMBL" id="BBH53401.1"/>
    </source>
</evidence>
<sequence length="221" mass="25456">MKKDFMDKTIFIVDDEPDILDALASVIQIYLKINIVLFNSSVEALEKIKSGDVPNLIISDIKMPMLDGLKFVSEIRKLNIRKPIIIQSAFANKKEAIQSLRLGVYGLLDKPVPHELLIHEITRALNMEEYALIAEQLRREKDLLITLFQKFIAKNHERIANVENLLLNESKVFSKNKNKDKLATFLKDINESNAIDREVSKVFQSVNELMTKQEEQINYTN</sequence>
<dbReference type="InterPro" id="IPR050595">
    <property type="entry name" value="Bact_response_regulator"/>
</dbReference>
<evidence type="ECO:0000259" key="3">
    <source>
        <dbReference type="PROSITE" id="PS50110"/>
    </source>
</evidence>
<dbReference type="PANTHER" id="PTHR44591:SF25">
    <property type="entry name" value="CHEMOTAXIS TWO-COMPONENT RESPONSE REGULATOR"/>
    <property type="match status" value="1"/>
</dbReference>
<feature type="modified residue" description="4-aspartylphosphate" evidence="2">
    <location>
        <position position="60"/>
    </location>
</feature>
<dbReference type="AlphaFoldDB" id="A0A4P2VKT5"/>
<dbReference type="SUPFAM" id="SSF52172">
    <property type="entry name" value="CheY-like"/>
    <property type="match status" value="1"/>
</dbReference>
<dbReference type="Proteomes" id="UP000291236">
    <property type="component" value="Chromosome"/>
</dbReference>
<organism evidence="4 5">
    <name type="scientific">Fluviispira sanaruensis</name>
    <dbReference type="NCBI Taxonomy" id="2493639"/>
    <lineage>
        <taxon>Bacteria</taxon>
        <taxon>Pseudomonadati</taxon>
        <taxon>Bdellovibrionota</taxon>
        <taxon>Oligoflexia</taxon>
        <taxon>Silvanigrellales</taxon>
        <taxon>Silvanigrellaceae</taxon>
        <taxon>Fluviispira</taxon>
    </lineage>
</organism>
<dbReference type="InterPro" id="IPR001789">
    <property type="entry name" value="Sig_transdc_resp-reg_receiver"/>
</dbReference>
<dbReference type="InterPro" id="IPR011006">
    <property type="entry name" value="CheY-like_superfamily"/>
</dbReference>
<dbReference type="KEGG" id="sbf:JCM31447_18440"/>
<feature type="domain" description="Response regulatory" evidence="3">
    <location>
        <begin position="9"/>
        <end position="125"/>
    </location>
</feature>
<keyword evidence="1 2" id="KW-0597">Phosphoprotein</keyword>
<protein>
    <recommendedName>
        <fullName evidence="3">Response regulatory domain-containing protein</fullName>
    </recommendedName>
</protein>
<dbReference type="GO" id="GO:0000160">
    <property type="term" value="P:phosphorelay signal transduction system"/>
    <property type="evidence" value="ECO:0007669"/>
    <property type="project" value="InterPro"/>
</dbReference>
<dbReference type="RefSeq" id="WP_172603865.1">
    <property type="nucleotide sequence ID" value="NZ_AP019368.1"/>
</dbReference>
<dbReference type="EMBL" id="AP019368">
    <property type="protein sequence ID" value="BBH53401.1"/>
    <property type="molecule type" value="Genomic_DNA"/>
</dbReference>
<gene>
    <name evidence="4" type="ORF">JCM31447_18440</name>
</gene>
<evidence type="ECO:0000313" key="5">
    <source>
        <dbReference type="Proteomes" id="UP000291236"/>
    </source>
</evidence>
<dbReference type="SMART" id="SM00448">
    <property type="entry name" value="REC"/>
    <property type="match status" value="1"/>
</dbReference>
<proteinExistence type="predicted"/>
<dbReference type="PROSITE" id="PS50110">
    <property type="entry name" value="RESPONSE_REGULATORY"/>
    <property type="match status" value="1"/>
</dbReference>
<dbReference type="Pfam" id="PF00072">
    <property type="entry name" value="Response_reg"/>
    <property type="match status" value="1"/>
</dbReference>
<dbReference type="Gene3D" id="3.40.50.2300">
    <property type="match status" value="1"/>
</dbReference>
<dbReference type="PANTHER" id="PTHR44591">
    <property type="entry name" value="STRESS RESPONSE REGULATOR PROTEIN 1"/>
    <property type="match status" value="1"/>
</dbReference>
<keyword evidence="5" id="KW-1185">Reference proteome</keyword>
<name>A0A4P2VKT5_FLUSA</name>
<reference evidence="4 5" key="1">
    <citation type="submission" date="2018-12" db="EMBL/GenBank/DDBJ databases">
        <title>Rubrispira sanarue gen. nov., sp., nov., a member of the order Silvanigrellales, isolated from a brackish lake in Hamamatsu Japan.</title>
        <authorList>
            <person name="Maejima Y."/>
            <person name="Iino T."/>
            <person name="Muraguchi Y."/>
            <person name="Fukuda K."/>
            <person name="Nojiri H."/>
            <person name="Ohkuma M."/>
            <person name="Moriuchi R."/>
            <person name="Dohra H."/>
            <person name="Kimbara K."/>
            <person name="Shintani M."/>
        </authorList>
    </citation>
    <scope>NUCLEOTIDE SEQUENCE [LARGE SCALE GENOMIC DNA]</scope>
    <source>
        <strain evidence="4 5">RF1110005</strain>
    </source>
</reference>
<evidence type="ECO:0000256" key="2">
    <source>
        <dbReference type="PROSITE-ProRule" id="PRU00169"/>
    </source>
</evidence>
<evidence type="ECO:0000256" key="1">
    <source>
        <dbReference type="ARBA" id="ARBA00022553"/>
    </source>
</evidence>